<evidence type="ECO:0000256" key="7">
    <source>
        <dbReference type="ARBA" id="ARBA00023136"/>
    </source>
</evidence>
<dbReference type="GO" id="GO:0055085">
    <property type="term" value="P:transmembrane transport"/>
    <property type="evidence" value="ECO:0007669"/>
    <property type="project" value="InterPro"/>
</dbReference>
<accession>A0A3D9FEJ4</accession>
<evidence type="ECO:0000256" key="6">
    <source>
        <dbReference type="ARBA" id="ARBA00022989"/>
    </source>
</evidence>
<evidence type="ECO:0000256" key="2">
    <source>
        <dbReference type="ARBA" id="ARBA00022448"/>
    </source>
</evidence>
<evidence type="ECO:0000313" key="10">
    <source>
        <dbReference type="EMBL" id="RED16240.1"/>
    </source>
</evidence>
<dbReference type="InterPro" id="IPR035906">
    <property type="entry name" value="MetI-like_sf"/>
</dbReference>
<keyword evidence="2 8" id="KW-0813">Transport</keyword>
<feature type="transmembrane region" description="Helical" evidence="8">
    <location>
        <begin position="196"/>
        <end position="225"/>
    </location>
</feature>
<dbReference type="PANTHER" id="PTHR43386">
    <property type="entry name" value="OLIGOPEPTIDE TRANSPORT SYSTEM PERMEASE PROTEIN APPC"/>
    <property type="match status" value="1"/>
</dbReference>
<feature type="transmembrane region" description="Helical" evidence="8">
    <location>
        <begin position="118"/>
        <end position="136"/>
    </location>
</feature>
<keyword evidence="5 8" id="KW-0812">Transmembrane</keyword>
<evidence type="ECO:0000313" key="11">
    <source>
        <dbReference type="Proteomes" id="UP000256310"/>
    </source>
</evidence>
<dbReference type="Gene3D" id="1.10.3720.10">
    <property type="entry name" value="MetI-like"/>
    <property type="match status" value="1"/>
</dbReference>
<evidence type="ECO:0000259" key="9">
    <source>
        <dbReference type="PROSITE" id="PS50928"/>
    </source>
</evidence>
<comment type="caution">
    <text evidence="10">The sequence shown here is derived from an EMBL/GenBank/DDBJ whole genome shotgun (WGS) entry which is preliminary data.</text>
</comment>
<dbReference type="InterPro" id="IPR050366">
    <property type="entry name" value="BP-dependent_transpt_permease"/>
</dbReference>
<evidence type="ECO:0000256" key="8">
    <source>
        <dbReference type="RuleBase" id="RU363032"/>
    </source>
</evidence>
<dbReference type="Pfam" id="PF00528">
    <property type="entry name" value="BPD_transp_1"/>
    <property type="match status" value="1"/>
</dbReference>
<dbReference type="PANTHER" id="PTHR43386:SF2">
    <property type="entry name" value="OLIGOPEPTIDE TRANSPORT SYSTEM PERMEASE PROTEIN OPPC"/>
    <property type="match status" value="1"/>
</dbReference>
<reference evidence="10 11" key="1">
    <citation type="submission" date="2018-07" db="EMBL/GenBank/DDBJ databases">
        <title>Genomic Encyclopedia of Type Strains, Phase IV (KMG-IV): sequencing the most valuable type-strain genomes for metagenomic binning, comparative biology and taxonomic classification.</title>
        <authorList>
            <person name="Goeker M."/>
        </authorList>
    </citation>
    <scope>NUCLEOTIDE SEQUENCE [LARGE SCALE GENOMIC DNA]</scope>
    <source>
        <strain evidence="10 11">DSM 26725</strain>
    </source>
</reference>
<dbReference type="RefSeq" id="WP_116235666.1">
    <property type="nucleotide sequence ID" value="NZ_QRDP01000004.1"/>
</dbReference>
<feature type="transmembrane region" description="Helical" evidence="8">
    <location>
        <begin position="20"/>
        <end position="39"/>
    </location>
</feature>
<feature type="transmembrane region" description="Helical" evidence="8">
    <location>
        <begin position="81"/>
        <end position="106"/>
    </location>
</feature>
<evidence type="ECO:0000256" key="3">
    <source>
        <dbReference type="ARBA" id="ARBA00022475"/>
    </source>
</evidence>
<proteinExistence type="inferred from homology"/>
<comment type="similarity">
    <text evidence="8">Belongs to the binding-protein-dependent transport system permease family.</text>
</comment>
<keyword evidence="3" id="KW-1003">Cell membrane</keyword>
<keyword evidence="4" id="KW-0997">Cell inner membrane</keyword>
<dbReference type="PROSITE" id="PS50928">
    <property type="entry name" value="ABC_TM1"/>
    <property type="match status" value="1"/>
</dbReference>
<dbReference type="OrthoDB" id="9766870at2"/>
<feature type="transmembrane region" description="Helical" evidence="8">
    <location>
        <begin position="142"/>
        <end position="161"/>
    </location>
</feature>
<dbReference type="CDD" id="cd06261">
    <property type="entry name" value="TM_PBP2"/>
    <property type="match status" value="1"/>
</dbReference>
<gene>
    <name evidence="10" type="ORF">DFR46_1259</name>
</gene>
<dbReference type="Proteomes" id="UP000256310">
    <property type="component" value="Unassembled WGS sequence"/>
</dbReference>
<evidence type="ECO:0000256" key="4">
    <source>
        <dbReference type="ARBA" id="ARBA00022519"/>
    </source>
</evidence>
<keyword evidence="11" id="KW-1185">Reference proteome</keyword>
<dbReference type="SUPFAM" id="SSF161098">
    <property type="entry name" value="MetI-like"/>
    <property type="match status" value="1"/>
</dbReference>
<comment type="subcellular location">
    <subcellularLocation>
        <location evidence="1">Cell inner membrane</location>
        <topology evidence="1">Multi-pass membrane protein</topology>
    </subcellularLocation>
    <subcellularLocation>
        <location evidence="8">Cell membrane</location>
        <topology evidence="8">Multi-pass membrane protein</topology>
    </subcellularLocation>
</comment>
<evidence type="ECO:0000256" key="5">
    <source>
        <dbReference type="ARBA" id="ARBA00022692"/>
    </source>
</evidence>
<evidence type="ECO:0000256" key="1">
    <source>
        <dbReference type="ARBA" id="ARBA00004429"/>
    </source>
</evidence>
<feature type="domain" description="ABC transmembrane type-1" evidence="9">
    <location>
        <begin position="79"/>
        <end position="268"/>
    </location>
</feature>
<dbReference type="AlphaFoldDB" id="A0A3D9FEJ4"/>
<dbReference type="EMBL" id="QRDP01000004">
    <property type="protein sequence ID" value="RED16240.1"/>
    <property type="molecule type" value="Genomic_DNA"/>
</dbReference>
<feature type="transmembrane region" description="Helical" evidence="8">
    <location>
        <begin position="245"/>
        <end position="267"/>
    </location>
</feature>
<name>A0A3D9FEJ4_9SPHN</name>
<dbReference type="GO" id="GO:0005886">
    <property type="term" value="C:plasma membrane"/>
    <property type="evidence" value="ECO:0007669"/>
    <property type="project" value="UniProtKB-SubCell"/>
</dbReference>
<keyword evidence="6 8" id="KW-1133">Transmembrane helix</keyword>
<organism evidence="10 11">
    <name type="scientific">Parasphingopyxis lamellibrachiae</name>
    <dbReference type="NCBI Taxonomy" id="680125"/>
    <lineage>
        <taxon>Bacteria</taxon>
        <taxon>Pseudomonadati</taxon>
        <taxon>Pseudomonadota</taxon>
        <taxon>Alphaproteobacteria</taxon>
        <taxon>Sphingomonadales</taxon>
        <taxon>Sphingomonadaceae</taxon>
        <taxon>Parasphingopyxis</taxon>
    </lineage>
</organism>
<dbReference type="InterPro" id="IPR000515">
    <property type="entry name" value="MetI-like"/>
</dbReference>
<sequence>MNRRATPDNPRTGRGRPGRIPLLIVAAIALAALVVPPLLPWTHSAIGWDAVRAPLFAPGHLLGTDTVGRDLLARTLVGTRVTLAVALAAALVALIIGTAWGAIAGWCGGRIDEAMMRIVDGLYALPFMFVVILLMVVFGRSIVLVFIGIGAVEWLTMARVVRGQVIALKERPFVTAAEAAGASPVRILTGHILPNVAGVALAYLLLTVPQVVMVESFLSFLGLGVQEPLTSLGILVKEGADDMDLQPHALLIPGGVLVLVIVCLTIAGERLRDRLAR</sequence>
<keyword evidence="7 8" id="KW-0472">Membrane</keyword>
<protein>
    <submittedName>
        <fullName evidence="10">Oligopeptide transport system permease protein</fullName>
    </submittedName>
</protein>